<protein>
    <submittedName>
        <fullName evidence="2">Uncharacterized protein</fullName>
    </submittedName>
</protein>
<name>A0A5N6I3C7_9EURO</name>
<gene>
    <name evidence="2" type="ORF">BDV37DRAFT_147920</name>
</gene>
<feature type="compositionally biased region" description="Polar residues" evidence="1">
    <location>
        <begin position="27"/>
        <end position="62"/>
    </location>
</feature>
<dbReference type="Proteomes" id="UP000325579">
    <property type="component" value="Unassembled WGS sequence"/>
</dbReference>
<reference evidence="2 3" key="1">
    <citation type="submission" date="2019-04" db="EMBL/GenBank/DDBJ databases">
        <authorList>
            <consortium name="DOE Joint Genome Institute"/>
            <person name="Mondo S."/>
            <person name="Kjaerbolling I."/>
            <person name="Vesth T."/>
            <person name="Frisvad J.C."/>
            <person name="Nybo J.L."/>
            <person name="Theobald S."/>
            <person name="Kildgaard S."/>
            <person name="Isbrandt T."/>
            <person name="Kuo A."/>
            <person name="Sato A."/>
            <person name="Lyhne E.K."/>
            <person name="Kogle M.E."/>
            <person name="Wiebenga A."/>
            <person name="Kun R.S."/>
            <person name="Lubbers R.J."/>
            <person name="Makela M.R."/>
            <person name="Barry K."/>
            <person name="Chovatia M."/>
            <person name="Clum A."/>
            <person name="Daum C."/>
            <person name="Haridas S."/>
            <person name="He G."/>
            <person name="LaButti K."/>
            <person name="Lipzen A."/>
            <person name="Riley R."/>
            <person name="Salamov A."/>
            <person name="Simmons B.A."/>
            <person name="Magnuson J.K."/>
            <person name="Henrissat B."/>
            <person name="Mortensen U.H."/>
            <person name="Larsen T.O."/>
            <person name="Devries R.P."/>
            <person name="Grigoriev I.V."/>
            <person name="Machida M."/>
            <person name="Baker S.E."/>
            <person name="Andersen M.R."/>
            <person name="Cantor M.N."/>
            <person name="Hua S.X."/>
        </authorList>
    </citation>
    <scope>NUCLEOTIDE SEQUENCE [LARGE SCALE GENOMIC DNA]</scope>
    <source>
        <strain evidence="2 3">CBS 119388</strain>
    </source>
</reference>
<keyword evidence="3" id="KW-1185">Reference proteome</keyword>
<accession>A0A5N6I3C7</accession>
<organism evidence="2 3">
    <name type="scientific">Aspergillus pseudonomiae</name>
    <dbReference type="NCBI Taxonomy" id="1506151"/>
    <lineage>
        <taxon>Eukaryota</taxon>
        <taxon>Fungi</taxon>
        <taxon>Dikarya</taxon>
        <taxon>Ascomycota</taxon>
        <taxon>Pezizomycotina</taxon>
        <taxon>Eurotiomycetes</taxon>
        <taxon>Eurotiomycetidae</taxon>
        <taxon>Eurotiales</taxon>
        <taxon>Aspergillaceae</taxon>
        <taxon>Aspergillus</taxon>
        <taxon>Aspergillus subgen. Circumdati</taxon>
    </lineage>
</organism>
<accession>A0A5N7DBB7</accession>
<dbReference type="GeneID" id="43663614"/>
<sequence>MVINQQKSAQSVQLISPVHPTEPSKILRNSQATKRNSKRTACQLASSSTNPAPALIMSSTRQPAIKQSPRLRESIIVRKPRQS</sequence>
<evidence type="ECO:0000313" key="2">
    <source>
        <dbReference type="EMBL" id="KAE8403068.1"/>
    </source>
</evidence>
<dbReference type="AlphaFoldDB" id="A0A5N6I3C7"/>
<proteinExistence type="predicted"/>
<dbReference type="RefSeq" id="XP_031940387.1">
    <property type="nucleotide sequence ID" value="XM_032078923.1"/>
</dbReference>
<evidence type="ECO:0000256" key="1">
    <source>
        <dbReference type="SAM" id="MobiDB-lite"/>
    </source>
</evidence>
<feature type="region of interest" description="Disordered" evidence="1">
    <location>
        <begin position="21"/>
        <end position="83"/>
    </location>
</feature>
<evidence type="ECO:0000313" key="3">
    <source>
        <dbReference type="Proteomes" id="UP000325579"/>
    </source>
</evidence>
<dbReference type="EMBL" id="ML736780">
    <property type="protein sequence ID" value="KAE8403068.1"/>
    <property type="molecule type" value="Genomic_DNA"/>
</dbReference>